<dbReference type="InterPro" id="IPR050249">
    <property type="entry name" value="Pseudomonas-type_ThrB"/>
</dbReference>
<dbReference type="Pfam" id="PF01636">
    <property type="entry name" value="APH"/>
    <property type="match status" value="1"/>
</dbReference>
<gene>
    <name evidence="3" type="ORF">JI741_02400</name>
</gene>
<name>A0ABS1KMY9_9BACT</name>
<feature type="domain" description="Aminoglycoside phosphotransferase" evidence="2">
    <location>
        <begin position="37"/>
        <end position="247"/>
    </location>
</feature>
<dbReference type="PANTHER" id="PTHR21064">
    <property type="entry name" value="AMINOGLYCOSIDE PHOSPHOTRANSFERASE DOMAIN-CONTAINING PROTEIN-RELATED"/>
    <property type="match status" value="1"/>
</dbReference>
<dbReference type="SUPFAM" id="SSF56112">
    <property type="entry name" value="Protein kinase-like (PK-like)"/>
    <property type="match status" value="1"/>
</dbReference>
<reference evidence="3 4" key="1">
    <citation type="submission" date="2021-01" db="EMBL/GenBank/DDBJ databases">
        <title>Chryseolinea sp. Jin1 Genome sequencing and assembly.</title>
        <authorList>
            <person name="Kim I."/>
        </authorList>
    </citation>
    <scope>NUCLEOTIDE SEQUENCE [LARGE SCALE GENOMIC DNA]</scope>
    <source>
        <strain evidence="3 4">Jin1</strain>
    </source>
</reference>
<keyword evidence="4" id="KW-1185">Reference proteome</keyword>
<organism evidence="3 4">
    <name type="scientific">Chryseolinea lacunae</name>
    <dbReference type="NCBI Taxonomy" id="2801331"/>
    <lineage>
        <taxon>Bacteria</taxon>
        <taxon>Pseudomonadati</taxon>
        <taxon>Bacteroidota</taxon>
        <taxon>Cytophagia</taxon>
        <taxon>Cytophagales</taxon>
        <taxon>Fulvivirgaceae</taxon>
        <taxon>Chryseolinea</taxon>
    </lineage>
</organism>
<dbReference type="EMBL" id="JAERRB010000001">
    <property type="protein sequence ID" value="MBL0740047.1"/>
    <property type="molecule type" value="Genomic_DNA"/>
</dbReference>
<proteinExistence type="inferred from homology"/>
<protein>
    <submittedName>
        <fullName evidence="3">Phosphotransferase</fullName>
    </submittedName>
</protein>
<dbReference type="Gene3D" id="3.30.200.20">
    <property type="entry name" value="Phosphorylase Kinase, domain 1"/>
    <property type="match status" value="1"/>
</dbReference>
<dbReference type="Proteomes" id="UP000613030">
    <property type="component" value="Unassembled WGS sequence"/>
</dbReference>
<comment type="similarity">
    <text evidence="1">Belongs to the pseudomonas-type ThrB family.</text>
</comment>
<evidence type="ECO:0000313" key="4">
    <source>
        <dbReference type="Proteomes" id="UP000613030"/>
    </source>
</evidence>
<accession>A0ABS1KMY9</accession>
<comment type="caution">
    <text evidence="3">The sequence shown here is derived from an EMBL/GenBank/DDBJ whole genome shotgun (WGS) entry which is preliminary data.</text>
</comment>
<dbReference type="InterPro" id="IPR002575">
    <property type="entry name" value="Aminoglycoside_PTrfase"/>
</dbReference>
<dbReference type="PANTHER" id="PTHR21064:SF6">
    <property type="entry name" value="AMINOGLYCOSIDE PHOSPHOTRANSFERASE DOMAIN-CONTAINING PROTEIN"/>
    <property type="match status" value="1"/>
</dbReference>
<dbReference type="RefSeq" id="WP_202007029.1">
    <property type="nucleotide sequence ID" value="NZ_JAERRB010000001.1"/>
</dbReference>
<evidence type="ECO:0000259" key="2">
    <source>
        <dbReference type="Pfam" id="PF01636"/>
    </source>
</evidence>
<evidence type="ECO:0000313" key="3">
    <source>
        <dbReference type="EMBL" id="MBL0740047.1"/>
    </source>
</evidence>
<evidence type="ECO:0000256" key="1">
    <source>
        <dbReference type="ARBA" id="ARBA00038240"/>
    </source>
</evidence>
<dbReference type="Gene3D" id="3.90.1200.10">
    <property type="match status" value="1"/>
</dbReference>
<sequence>MPEIFPTQYSTLSSKALKDYLAQRYALNVLACRYLLRGVSDTYVIECPNEKYIFKLYRDAHRSLTEIKGEVALLEALTQKGAKVAGVVADAQGQTVQALSAAEGTRHGVLFKFAPGKNVYDLTPNQLTVLGHEMAFIHNITATLTLPFARKAYTLHTTLTQPLEVVKPFFRDFPEGHAALVAEAAYATKTLEELGSDTFGQGYCHYDYLPKNFHFDEHDNITLFDFDFAGWGFLANDLAAFSIHLYFHMVHKKITQEEAASAFHTLVRNYRQYRPLSDNELLAIPALGVMFWLFYLGFQCENFDDWSNTFMGPRYLRERTATIQHYRQCFQSFPLTYST</sequence>
<dbReference type="InterPro" id="IPR011009">
    <property type="entry name" value="Kinase-like_dom_sf"/>
</dbReference>